<keyword evidence="2" id="KW-1185">Reference proteome</keyword>
<dbReference type="EMBL" id="MU118098">
    <property type="protein sequence ID" value="KAF9645251.1"/>
    <property type="molecule type" value="Genomic_DNA"/>
</dbReference>
<evidence type="ECO:0000313" key="2">
    <source>
        <dbReference type="Proteomes" id="UP000886501"/>
    </source>
</evidence>
<reference evidence="1" key="1">
    <citation type="submission" date="2019-10" db="EMBL/GenBank/DDBJ databases">
        <authorList>
            <consortium name="DOE Joint Genome Institute"/>
            <person name="Kuo A."/>
            <person name="Miyauchi S."/>
            <person name="Kiss E."/>
            <person name="Drula E."/>
            <person name="Kohler A."/>
            <person name="Sanchez-Garcia M."/>
            <person name="Andreopoulos B."/>
            <person name="Barry K.W."/>
            <person name="Bonito G."/>
            <person name="Buee M."/>
            <person name="Carver A."/>
            <person name="Chen C."/>
            <person name="Cichocki N."/>
            <person name="Clum A."/>
            <person name="Culley D."/>
            <person name="Crous P.W."/>
            <person name="Fauchery L."/>
            <person name="Girlanda M."/>
            <person name="Hayes R."/>
            <person name="Keri Z."/>
            <person name="Labutti K."/>
            <person name="Lipzen A."/>
            <person name="Lombard V."/>
            <person name="Magnuson J."/>
            <person name="Maillard F."/>
            <person name="Morin E."/>
            <person name="Murat C."/>
            <person name="Nolan M."/>
            <person name="Ohm R."/>
            <person name="Pangilinan J."/>
            <person name="Pereira M."/>
            <person name="Perotto S."/>
            <person name="Peter M."/>
            <person name="Riley R."/>
            <person name="Sitrit Y."/>
            <person name="Stielow B."/>
            <person name="Szollosi G."/>
            <person name="Zifcakova L."/>
            <person name="Stursova M."/>
            <person name="Spatafora J.W."/>
            <person name="Tedersoo L."/>
            <person name="Vaario L.-M."/>
            <person name="Yamada A."/>
            <person name="Yan M."/>
            <person name="Wang P."/>
            <person name="Xu J."/>
            <person name="Bruns T."/>
            <person name="Baldrian P."/>
            <person name="Vilgalys R."/>
            <person name="Henrissat B."/>
            <person name="Grigoriev I.V."/>
            <person name="Hibbett D."/>
            <person name="Nagy L.G."/>
            <person name="Martin F.M."/>
        </authorList>
    </citation>
    <scope>NUCLEOTIDE SEQUENCE</scope>
    <source>
        <strain evidence="1">P2</strain>
    </source>
</reference>
<protein>
    <submittedName>
        <fullName evidence="1">Uncharacterized protein</fullName>
    </submittedName>
</protein>
<name>A0ACB6Z6L7_THEGA</name>
<gene>
    <name evidence="1" type="ORF">BDM02DRAFT_3189886</name>
</gene>
<proteinExistence type="predicted"/>
<dbReference type="Proteomes" id="UP000886501">
    <property type="component" value="Unassembled WGS sequence"/>
</dbReference>
<sequence>MTATTSSYSIDPLDEKIDMLVAMMGDADRDFARKVLQYYNGDIDKAADALLGGEAHTLNFSAPPGNLEGYTDYASAPPPSPNKVVVDLTKDEPVPPNQERALVRSNVPMNHGNGSTMDVDAVQDEQLNKAIAESLAMSTTVDEVEELIPPEAWVRKDNSPVILRTVDPKFTHVGHLWQALYYVPQVRHRISQYRGPPPPEGVTEVDPPTAGIEGQIWSVHELFGYMELSILAMVTGEPSIYRFPYQPWEKAYKDFAERVELCLNGGLAARHPDWPRLFHSHTTDVTPNLQEQTVFDVKEEFSLFSVQYNDEDGSNDLVGCLANQVFSKFPKRGPLNAEPGTAGERVITKPADVIAFAPARDENLPSYQDAVTGKPQQRRKFSFPDSFYLDRFMMANHERAQKVIQNANVAEEEIRRLIKKKSELTKLDNKDVMRSIRSSLYYYENVAHSPTDVERRAAIESSAVKLRNIIAHIEAELETIAATVERLKKDSSNLFSTGEFQQTKYDLRVVLMHDGLKGRKHVYSYIHHDDAWWKIVDHTVTKVTLETVLKDKDGMHLGAGPFLLIYSRSLPEPLVSEWPNVIKIGARADSLEFLKKFPPAVQEKAYNPSAHVTLDPEPSPTLLHPGPVGTSVDASQVPPVPNRGPLS</sequence>
<evidence type="ECO:0000313" key="1">
    <source>
        <dbReference type="EMBL" id="KAF9645251.1"/>
    </source>
</evidence>
<comment type="caution">
    <text evidence="1">The sequence shown here is derived from an EMBL/GenBank/DDBJ whole genome shotgun (WGS) entry which is preliminary data.</text>
</comment>
<reference evidence="1" key="2">
    <citation type="journal article" date="2020" name="Nat. Commun.">
        <title>Large-scale genome sequencing of mycorrhizal fungi provides insights into the early evolution of symbiotic traits.</title>
        <authorList>
            <person name="Miyauchi S."/>
            <person name="Kiss E."/>
            <person name="Kuo A."/>
            <person name="Drula E."/>
            <person name="Kohler A."/>
            <person name="Sanchez-Garcia M."/>
            <person name="Morin E."/>
            <person name="Andreopoulos B."/>
            <person name="Barry K.W."/>
            <person name="Bonito G."/>
            <person name="Buee M."/>
            <person name="Carver A."/>
            <person name="Chen C."/>
            <person name="Cichocki N."/>
            <person name="Clum A."/>
            <person name="Culley D."/>
            <person name="Crous P.W."/>
            <person name="Fauchery L."/>
            <person name="Girlanda M."/>
            <person name="Hayes R.D."/>
            <person name="Keri Z."/>
            <person name="LaButti K."/>
            <person name="Lipzen A."/>
            <person name="Lombard V."/>
            <person name="Magnuson J."/>
            <person name="Maillard F."/>
            <person name="Murat C."/>
            <person name="Nolan M."/>
            <person name="Ohm R.A."/>
            <person name="Pangilinan J."/>
            <person name="Pereira M.F."/>
            <person name="Perotto S."/>
            <person name="Peter M."/>
            <person name="Pfister S."/>
            <person name="Riley R."/>
            <person name="Sitrit Y."/>
            <person name="Stielow J.B."/>
            <person name="Szollosi G."/>
            <person name="Zifcakova L."/>
            <person name="Stursova M."/>
            <person name="Spatafora J.W."/>
            <person name="Tedersoo L."/>
            <person name="Vaario L.M."/>
            <person name="Yamada A."/>
            <person name="Yan M."/>
            <person name="Wang P."/>
            <person name="Xu J."/>
            <person name="Bruns T."/>
            <person name="Baldrian P."/>
            <person name="Vilgalys R."/>
            <person name="Dunand C."/>
            <person name="Henrissat B."/>
            <person name="Grigoriev I.V."/>
            <person name="Hibbett D."/>
            <person name="Nagy L.G."/>
            <person name="Martin F.M."/>
        </authorList>
    </citation>
    <scope>NUCLEOTIDE SEQUENCE</scope>
    <source>
        <strain evidence="1">P2</strain>
    </source>
</reference>
<accession>A0ACB6Z6L7</accession>
<organism evidence="1 2">
    <name type="scientific">Thelephora ganbajun</name>
    <name type="common">Ganba fungus</name>
    <dbReference type="NCBI Taxonomy" id="370292"/>
    <lineage>
        <taxon>Eukaryota</taxon>
        <taxon>Fungi</taxon>
        <taxon>Dikarya</taxon>
        <taxon>Basidiomycota</taxon>
        <taxon>Agaricomycotina</taxon>
        <taxon>Agaricomycetes</taxon>
        <taxon>Thelephorales</taxon>
        <taxon>Thelephoraceae</taxon>
        <taxon>Thelephora</taxon>
    </lineage>
</organism>